<name>A0A369TJ69_9RHOB</name>
<proteinExistence type="predicted"/>
<protein>
    <submittedName>
        <fullName evidence="1">Uncharacterized protein</fullName>
    </submittedName>
</protein>
<evidence type="ECO:0000313" key="1">
    <source>
        <dbReference type="EMBL" id="RDD64177.1"/>
    </source>
</evidence>
<accession>A0A369TJ69</accession>
<comment type="caution">
    <text evidence="1">The sequence shown here is derived from an EMBL/GenBank/DDBJ whole genome shotgun (WGS) entry which is preliminary data.</text>
</comment>
<reference evidence="1 2" key="1">
    <citation type="submission" date="2018-07" db="EMBL/GenBank/DDBJ databases">
        <title>Thalassococcus profundi sp. nov., a marine bacterium isolated from deep seawater of Okinawa Trough.</title>
        <authorList>
            <person name="Yu M."/>
        </authorList>
    </citation>
    <scope>NUCLEOTIDE SEQUENCE [LARGE SCALE GENOMIC DNA]</scope>
    <source>
        <strain evidence="1 2">WRAS1</strain>
    </source>
</reference>
<sequence>MTRNLGEWTELHFFQKENYLSSLEDAGFGLNERKFFTLSVMTFLQLQSPICDSLIYRLVGMLNR</sequence>
<dbReference type="EMBL" id="QPMK01000027">
    <property type="protein sequence ID" value="RDD64177.1"/>
    <property type="molecule type" value="Genomic_DNA"/>
</dbReference>
<dbReference type="AlphaFoldDB" id="A0A369TJ69"/>
<dbReference type="Proteomes" id="UP000253977">
    <property type="component" value="Unassembled WGS sequence"/>
</dbReference>
<organism evidence="1 2">
    <name type="scientific">Thalassococcus profundi</name>
    <dbReference type="NCBI Taxonomy" id="2282382"/>
    <lineage>
        <taxon>Bacteria</taxon>
        <taxon>Pseudomonadati</taxon>
        <taxon>Pseudomonadota</taxon>
        <taxon>Alphaproteobacteria</taxon>
        <taxon>Rhodobacterales</taxon>
        <taxon>Roseobacteraceae</taxon>
        <taxon>Thalassococcus</taxon>
    </lineage>
</organism>
<gene>
    <name evidence="1" type="ORF">DU478_21400</name>
</gene>
<keyword evidence="2" id="KW-1185">Reference proteome</keyword>
<evidence type="ECO:0000313" key="2">
    <source>
        <dbReference type="Proteomes" id="UP000253977"/>
    </source>
</evidence>